<dbReference type="Gene3D" id="3.40.190.80">
    <property type="match status" value="1"/>
</dbReference>
<dbReference type="Gene3D" id="3.30.540.10">
    <property type="entry name" value="Fructose-1,6-Bisphosphatase, subunit A, domain 1"/>
    <property type="match status" value="1"/>
</dbReference>
<feature type="binding site" evidence="5">
    <location>
        <position position="88"/>
    </location>
    <ligand>
        <name>Mg(2+)</name>
        <dbReference type="ChEBI" id="CHEBI:18420"/>
        <label>1</label>
        <note>catalytic</note>
    </ligand>
</feature>
<accession>A0A7T0C3B6</accession>
<evidence type="ECO:0008006" key="8">
    <source>
        <dbReference type="Google" id="ProtNLM"/>
    </source>
</evidence>
<dbReference type="GO" id="GO:0046872">
    <property type="term" value="F:metal ion binding"/>
    <property type="evidence" value="ECO:0007669"/>
    <property type="project" value="UniProtKB-KW"/>
</dbReference>
<gene>
    <name evidence="6" type="ORF">G3M78_10190</name>
</gene>
<evidence type="ECO:0000256" key="3">
    <source>
        <dbReference type="ARBA" id="ARBA00022801"/>
    </source>
</evidence>
<dbReference type="PANTHER" id="PTHR20854">
    <property type="entry name" value="INOSITOL MONOPHOSPHATASE"/>
    <property type="match status" value="1"/>
</dbReference>
<dbReference type="GO" id="GO:0007165">
    <property type="term" value="P:signal transduction"/>
    <property type="evidence" value="ECO:0007669"/>
    <property type="project" value="TreeGrafter"/>
</dbReference>
<dbReference type="Pfam" id="PF00459">
    <property type="entry name" value="Inositol_P"/>
    <property type="match status" value="1"/>
</dbReference>
<reference evidence="7" key="1">
    <citation type="submission" date="2020-02" db="EMBL/GenBank/DDBJ databases">
        <title>Genomic and physiological characterization of two novel Nitrospinaceae genera.</title>
        <authorList>
            <person name="Mueller A.J."/>
            <person name="Jung M.-Y."/>
            <person name="Strachan C.R."/>
            <person name="Herbold C.W."/>
            <person name="Kirkegaard R.H."/>
            <person name="Daims H."/>
        </authorList>
    </citation>
    <scope>NUCLEOTIDE SEQUENCE [LARGE SCALE GENOMIC DNA]</scope>
</reference>
<dbReference type="EMBL" id="CP048620">
    <property type="protein sequence ID" value="QPJ65740.1"/>
    <property type="molecule type" value="Genomic_DNA"/>
</dbReference>
<keyword evidence="2 5" id="KW-0479">Metal-binding</keyword>
<keyword evidence="4 5" id="KW-0460">Magnesium</keyword>
<dbReference type="Proteomes" id="UP000594464">
    <property type="component" value="Chromosome"/>
</dbReference>
<feature type="binding site" evidence="5">
    <location>
        <position position="70"/>
    </location>
    <ligand>
        <name>Mg(2+)</name>
        <dbReference type="ChEBI" id="CHEBI:18420"/>
        <label>1</label>
        <note>catalytic</note>
    </ligand>
</feature>
<dbReference type="InterPro" id="IPR000760">
    <property type="entry name" value="Inositol_monophosphatase-like"/>
</dbReference>
<proteinExistence type="predicted"/>
<dbReference type="FunFam" id="3.30.540.10:FF:000003">
    <property type="entry name" value="Inositol-1-monophosphatase"/>
    <property type="match status" value="1"/>
</dbReference>
<dbReference type="GO" id="GO:0008934">
    <property type="term" value="F:inositol monophosphate 1-phosphatase activity"/>
    <property type="evidence" value="ECO:0007669"/>
    <property type="project" value="TreeGrafter"/>
</dbReference>
<dbReference type="KEGG" id="nva:G3M78_10190"/>
<dbReference type="PANTHER" id="PTHR20854:SF4">
    <property type="entry name" value="INOSITOL-1-MONOPHOSPHATASE-RELATED"/>
    <property type="match status" value="1"/>
</dbReference>
<evidence type="ECO:0000313" key="7">
    <source>
        <dbReference type="Proteomes" id="UP000594464"/>
    </source>
</evidence>
<dbReference type="AlphaFoldDB" id="A0A7T0C3B6"/>
<sequence length="260" mass="28873">MPQTDLIHAKDAALDYLKQSSKETLKWFRKEFKVAHKADNSPVTIADRNAETLLRKRIKRDFPDHGIIGEEFGNENETAEWVWTIDPIDGTRSFIQGLPLFASLIALLHKGQPVMGVISLPALGETAWAARGHGAWEGAQRLQSSRRKKLDGAVVAVADIYCFEAKKRKSLFNQLSRQSALLRTYPDAFGHLMAIRGAVDVMVDPWAYIWDFAPCKIVAEEAGGSFANFTGNRKDISEGTALVGSPGLVREIRKLIKPSD</sequence>
<protein>
    <recommendedName>
        <fullName evidence="8">Histidinol-phosphatase</fullName>
    </recommendedName>
</protein>
<feature type="binding site" evidence="5">
    <location>
        <position position="211"/>
    </location>
    <ligand>
        <name>Mg(2+)</name>
        <dbReference type="ChEBI" id="CHEBI:18420"/>
        <label>1</label>
        <note>catalytic</note>
    </ligand>
</feature>
<comment type="cofactor">
    <cofactor evidence="1 5">
        <name>Mg(2+)</name>
        <dbReference type="ChEBI" id="CHEBI:18420"/>
    </cofactor>
</comment>
<feature type="binding site" evidence="5">
    <location>
        <position position="86"/>
    </location>
    <ligand>
        <name>Mg(2+)</name>
        <dbReference type="ChEBI" id="CHEBI:18420"/>
        <label>1</label>
        <note>catalytic</note>
    </ligand>
</feature>
<keyword evidence="3" id="KW-0378">Hydrolase</keyword>
<dbReference type="PRINTS" id="PR00377">
    <property type="entry name" value="IMPHPHTASES"/>
</dbReference>
<evidence type="ECO:0000256" key="2">
    <source>
        <dbReference type="ARBA" id="ARBA00022723"/>
    </source>
</evidence>
<name>A0A7T0C3B6_9BACT</name>
<evidence type="ECO:0000256" key="1">
    <source>
        <dbReference type="ARBA" id="ARBA00001946"/>
    </source>
</evidence>
<evidence type="ECO:0000313" key="6">
    <source>
        <dbReference type="EMBL" id="QPJ65740.1"/>
    </source>
</evidence>
<organism evidence="6 7">
    <name type="scientific">Candidatus Nitrohelix vancouverensis</name>
    <dbReference type="NCBI Taxonomy" id="2705534"/>
    <lineage>
        <taxon>Bacteria</taxon>
        <taxon>Pseudomonadati</taxon>
        <taxon>Nitrospinota/Tectimicrobiota group</taxon>
        <taxon>Nitrospinota</taxon>
        <taxon>Nitrospinia</taxon>
        <taxon>Nitrospinales</taxon>
        <taxon>Nitrospinaceae</taxon>
        <taxon>Candidatus Nitrohelix</taxon>
    </lineage>
</organism>
<evidence type="ECO:0000256" key="4">
    <source>
        <dbReference type="ARBA" id="ARBA00022842"/>
    </source>
</evidence>
<dbReference type="SUPFAM" id="SSF56655">
    <property type="entry name" value="Carbohydrate phosphatase"/>
    <property type="match status" value="1"/>
</dbReference>
<evidence type="ECO:0000256" key="5">
    <source>
        <dbReference type="PIRSR" id="PIRSR600760-2"/>
    </source>
</evidence>
<feature type="binding site" evidence="5">
    <location>
        <position position="89"/>
    </location>
    <ligand>
        <name>Mg(2+)</name>
        <dbReference type="ChEBI" id="CHEBI:18420"/>
        <label>1</label>
        <note>catalytic</note>
    </ligand>
</feature>
<dbReference type="GO" id="GO:0006020">
    <property type="term" value="P:inositol metabolic process"/>
    <property type="evidence" value="ECO:0007669"/>
    <property type="project" value="TreeGrafter"/>
</dbReference>